<dbReference type="Pfam" id="PF07833">
    <property type="entry name" value="Cu_amine_oxidN1"/>
    <property type="match status" value="1"/>
</dbReference>
<proteinExistence type="predicted"/>
<gene>
    <name evidence="3" type="ordered locus">Clocl_2599</name>
</gene>
<keyword evidence="1" id="KW-0732">Signal</keyword>
<evidence type="ECO:0000259" key="2">
    <source>
        <dbReference type="Pfam" id="PF07833"/>
    </source>
</evidence>
<dbReference type="SUPFAM" id="SSF55383">
    <property type="entry name" value="Copper amine oxidase, domain N"/>
    <property type="match status" value="1"/>
</dbReference>
<keyword evidence="4" id="KW-1185">Reference proteome</keyword>
<dbReference type="eggNOG" id="COG1555">
    <property type="taxonomic scope" value="Bacteria"/>
</dbReference>
<reference evidence="3 4" key="2">
    <citation type="journal article" date="2012" name="Stand. Genomic Sci.">
        <title>Complete Genome Sequence of Clostridium clariflavum DSM 19732.</title>
        <authorList>
            <person name="Izquierdo J.A."/>
            <person name="Goodwin L."/>
            <person name="Davenport K.W."/>
            <person name="Teshima H."/>
            <person name="Bruce D."/>
            <person name="Detter C."/>
            <person name="Tapia R."/>
            <person name="Han S."/>
            <person name="Land M."/>
            <person name="Hauser L."/>
            <person name="Jeffries C.D."/>
            <person name="Han J."/>
            <person name="Pitluck S."/>
            <person name="Nolan M."/>
            <person name="Chen A."/>
            <person name="Huntemann M."/>
            <person name="Mavromatis K."/>
            <person name="Mikhailova N."/>
            <person name="Liolios K."/>
            <person name="Woyke T."/>
            <person name="Lynd L.R."/>
        </authorList>
    </citation>
    <scope>NUCLEOTIDE SEQUENCE [LARGE SCALE GENOMIC DNA]</scope>
    <source>
        <strain evidence="4">DSM 19732 / NBRC 101661 / EBR45</strain>
    </source>
</reference>
<name>G8M1F2_ACECE</name>
<dbReference type="EMBL" id="CP003065">
    <property type="protein sequence ID" value="AEV69167.1"/>
    <property type="molecule type" value="Genomic_DNA"/>
</dbReference>
<dbReference type="InterPro" id="IPR036582">
    <property type="entry name" value="Mao_N_sf"/>
</dbReference>
<reference evidence="4" key="1">
    <citation type="submission" date="2011-12" db="EMBL/GenBank/DDBJ databases">
        <title>Complete sequence of Clostridium clariflavum DSM 19732.</title>
        <authorList>
            <consortium name="US DOE Joint Genome Institute"/>
            <person name="Lucas S."/>
            <person name="Han J."/>
            <person name="Lapidus A."/>
            <person name="Cheng J.-F."/>
            <person name="Goodwin L."/>
            <person name="Pitluck S."/>
            <person name="Peters L."/>
            <person name="Teshima H."/>
            <person name="Detter J.C."/>
            <person name="Han C."/>
            <person name="Tapia R."/>
            <person name="Land M."/>
            <person name="Hauser L."/>
            <person name="Kyrpides N."/>
            <person name="Ivanova N."/>
            <person name="Pagani I."/>
            <person name="Kitzmiller T."/>
            <person name="Lynd L."/>
            <person name="Izquierdo J."/>
            <person name="Woyke T."/>
        </authorList>
    </citation>
    <scope>NUCLEOTIDE SEQUENCE [LARGE SCALE GENOMIC DNA]</scope>
    <source>
        <strain evidence="4">DSM 19732 / NBRC 101661 / EBR45</strain>
    </source>
</reference>
<feature type="domain" description="Copper amine oxidase-like N-terminal" evidence="2">
    <location>
        <begin position="38"/>
        <end position="151"/>
    </location>
</feature>
<dbReference type="OrthoDB" id="2666280at2"/>
<dbReference type="InterPro" id="IPR012854">
    <property type="entry name" value="Cu_amine_oxidase-like_N"/>
</dbReference>
<dbReference type="KEGG" id="ccl:Clocl_2599"/>
<accession>G8M1F2</accession>
<dbReference type="RefSeq" id="WP_014255731.1">
    <property type="nucleotide sequence ID" value="NC_016627.1"/>
</dbReference>
<evidence type="ECO:0000313" key="3">
    <source>
        <dbReference type="EMBL" id="AEV69167.1"/>
    </source>
</evidence>
<evidence type="ECO:0000256" key="1">
    <source>
        <dbReference type="SAM" id="SignalP"/>
    </source>
</evidence>
<dbReference type="HOGENOM" id="CLU_723003_0_0_9"/>
<evidence type="ECO:0000313" key="4">
    <source>
        <dbReference type="Proteomes" id="UP000005435"/>
    </source>
</evidence>
<feature type="chain" id="PRO_5003511715" evidence="1">
    <location>
        <begin position="25"/>
        <end position="390"/>
    </location>
</feature>
<dbReference type="Gene3D" id="3.30.457.10">
    <property type="entry name" value="Copper amine oxidase-like, N-terminal domain"/>
    <property type="match status" value="1"/>
</dbReference>
<protein>
    <submittedName>
        <fullName evidence="3">Copper amine oxidase family protein</fullName>
    </submittedName>
</protein>
<dbReference type="STRING" id="720554.Clocl_2599"/>
<dbReference type="AlphaFoldDB" id="G8M1F2"/>
<sequence precursor="true">MRKLIFCLTVFLFSIITFTSVSSAAQSITETPDVKIVIEGKNVIYNDVTINVEGRIMLPLREVLTNLGVKNDYEHIIWDNAKKSVTVKKDDKVIYLEAGNTIATVNGEEFTVDVPPIIYPKNNRTYIPARFVAESLGKAVVWDAETRSVLISDKESYSQIKDILDKSTKAMKDAKKFKFGMKNENKYLVNNSETEFNVGLIGEIDLENKALHAISSVKIFGMEFIDEFSLIDGCDYKYDEENGWSKEELSQSQLEEYNKFFEVFSKLVAFNEKDIEKMSAGLEIIKSDNTNEIVIKGDALAFEYMITIAKFLISGMRGIDELSYTDVRTNEVDMYGLYMELTLDKNKYYVKEIVMSMDCLAQEGFVREQSNFKVSVYFEDFNGDFDIIAP</sequence>
<feature type="signal peptide" evidence="1">
    <location>
        <begin position="1"/>
        <end position="24"/>
    </location>
</feature>
<organism evidence="3 4">
    <name type="scientific">Acetivibrio clariflavus (strain DSM 19732 / NBRC 101661 / EBR45)</name>
    <name type="common">Clostridium clariflavum</name>
    <dbReference type="NCBI Taxonomy" id="720554"/>
    <lineage>
        <taxon>Bacteria</taxon>
        <taxon>Bacillati</taxon>
        <taxon>Bacillota</taxon>
        <taxon>Clostridia</taxon>
        <taxon>Eubacteriales</taxon>
        <taxon>Oscillospiraceae</taxon>
        <taxon>Acetivibrio</taxon>
    </lineage>
</organism>
<dbReference type="Proteomes" id="UP000005435">
    <property type="component" value="Chromosome"/>
</dbReference>